<dbReference type="Pfam" id="PF00884">
    <property type="entry name" value="Sulfatase"/>
    <property type="match status" value="1"/>
</dbReference>
<dbReference type="Gene3D" id="3.40.720.10">
    <property type="entry name" value="Alkaline Phosphatase, subunit A"/>
    <property type="match status" value="1"/>
</dbReference>
<dbReference type="GO" id="GO:0030200">
    <property type="term" value="P:heparan sulfate proteoglycan catabolic process"/>
    <property type="evidence" value="ECO:0007669"/>
    <property type="project" value="TreeGrafter"/>
</dbReference>
<sequence length="940" mass="106758">MGIDYYAVLEVQRTASPEEIRAGYARVAIRCHPERPYSECPPNDHELRHNWFQMAGEAYEILSQPLLRAAYDKFGEAGVKKGVPARDPELFFPPYFYHDDAMKTYRNFFGTESPSEPVLLQWQSNFTTRKPDGKVGPWFREQPEEVILPLSLEKVMQGGEAEAVMMRREMHGCFVEVKEHIIKLNINPGVPNGSGFLFPKMGHQAPFSVPGDVLVVTRDLPHPVFRRERHDLVISCKVTLTEALLGCIIQVPTLDGRLLRINVTDVITPDFELRISGEGMPICAKQYPAPPIEPPSRKCCLVTPGWVGEQQFYEECQDKMGPCSTCGQTFDRQDCEGSNPLEPRTLFPSTVRGQSRSSLVSVSSEEVRKRASFDRPEVERARIDLLSRFPNLFDSKDVENGDLVIRFKIAFPTDVPGHRRGNIAEALNQLRKKTEIEMQLAIIIALLTNLLITGINADKPKNVLLIVADDGGFQMGAYNSMCITENLDKLAKKSLIFDNAFTAVSSCSPSRSSILTGQPNHQNGMYGLHQGVHHFQSFDEIQSLPKILTKKGVRTGIIGKKHVGPAEVYPFDFAYTEENHSILQVGRNITKIKLLVKEFLSQSKEKPFFLYVAFHDPHRCGHTNPEYGQFCEKFGNGEPGMGVIQDWNPIYYQPDEITPPDLPYFIPFTRAAQEDIAAQFTTMSRLDQGVGLILKELQNAGVADSTLVMYTSDNGIPFPSGRTNLYDPGLAEPLLIHSPFNKKRQGQVTYAMTSLLDVTPTILDWFGVEKPACLTGRSLLPLLNEEPQDNRPIFASHTHHEVTMYYPMRAIRTKRYKLIHNLNFMMPFPIDQDFFASQTFQDMLNRTKNKEPLNWYKTLKKYYYRPEWEMFDLREDPEETVNVISKKSYKKIFEDLKTQLWKWQNTTGDPWICAPGAVLENAGEYKHQPACLSAGYFNDL</sequence>
<dbReference type="InterPro" id="IPR000917">
    <property type="entry name" value="Sulfatase_N"/>
</dbReference>
<dbReference type="InterPro" id="IPR017850">
    <property type="entry name" value="Alkaline_phosphatase_core_sf"/>
</dbReference>
<dbReference type="PROSITE" id="PS00149">
    <property type="entry name" value="SULFATASE_2"/>
    <property type="match status" value="1"/>
</dbReference>
<evidence type="ECO:0000256" key="2">
    <source>
        <dbReference type="ARBA" id="ARBA00008779"/>
    </source>
</evidence>
<keyword evidence="3" id="KW-0732">Signal</keyword>
<feature type="domain" description="J" evidence="6">
    <location>
        <begin position="4"/>
        <end position="75"/>
    </location>
</feature>
<dbReference type="InterPro" id="IPR024607">
    <property type="entry name" value="Sulfatase_CS"/>
</dbReference>
<dbReference type="EMBL" id="CADEPI010000077">
    <property type="protein sequence ID" value="CAB3372881.1"/>
    <property type="molecule type" value="Genomic_DNA"/>
</dbReference>
<evidence type="ECO:0000313" key="7">
    <source>
        <dbReference type="EMBL" id="CAB3372881.1"/>
    </source>
</evidence>
<dbReference type="Pfam" id="PF00226">
    <property type="entry name" value="DnaJ"/>
    <property type="match status" value="1"/>
</dbReference>
<dbReference type="InterPro" id="IPR008971">
    <property type="entry name" value="HSP40/DnaJ_pept-bd"/>
</dbReference>
<gene>
    <name evidence="7" type="ORF">CLODIP_2_CD01945</name>
</gene>
<comment type="cofactor">
    <cofactor evidence="1">
        <name>Ca(2+)</name>
        <dbReference type="ChEBI" id="CHEBI:29108"/>
    </cofactor>
</comment>
<evidence type="ECO:0000256" key="1">
    <source>
        <dbReference type="ARBA" id="ARBA00001913"/>
    </source>
</evidence>
<dbReference type="Gene3D" id="1.10.287.110">
    <property type="entry name" value="DnaJ domain"/>
    <property type="match status" value="1"/>
</dbReference>
<dbReference type="SMART" id="SM00271">
    <property type="entry name" value="DnaJ"/>
    <property type="match status" value="1"/>
</dbReference>
<comment type="caution">
    <text evidence="7">The sequence shown here is derived from an EMBL/GenBank/DDBJ whole genome shotgun (WGS) entry which is preliminary data.</text>
</comment>
<dbReference type="PROSITE" id="PS00523">
    <property type="entry name" value="SULFATASE_1"/>
    <property type="match status" value="1"/>
</dbReference>
<keyword evidence="8" id="KW-1185">Reference proteome</keyword>
<dbReference type="InterPro" id="IPR032506">
    <property type="entry name" value="SGSH_C"/>
</dbReference>
<dbReference type="CDD" id="cd16027">
    <property type="entry name" value="SGSH"/>
    <property type="match status" value="1"/>
</dbReference>
<dbReference type="CDD" id="cd10747">
    <property type="entry name" value="DnaJ_C"/>
    <property type="match status" value="1"/>
</dbReference>
<dbReference type="FunFam" id="3.40.720.10:FF:000026">
    <property type="entry name" value="N-sulphoglucosamine sulphohydrolase"/>
    <property type="match status" value="1"/>
</dbReference>
<dbReference type="SUPFAM" id="SSF53649">
    <property type="entry name" value="Alkaline phosphatase-like"/>
    <property type="match status" value="1"/>
</dbReference>
<dbReference type="CDD" id="cd06257">
    <property type="entry name" value="DnaJ"/>
    <property type="match status" value="1"/>
</dbReference>
<dbReference type="GO" id="GO:0016250">
    <property type="term" value="F:N-sulfoglucosamine sulfohydrolase activity"/>
    <property type="evidence" value="ECO:0007669"/>
    <property type="project" value="TreeGrafter"/>
</dbReference>
<name>A0A8S1CUF8_9INSE</name>
<organism evidence="7 8">
    <name type="scientific">Cloeon dipterum</name>
    <dbReference type="NCBI Taxonomy" id="197152"/>
    <lineage>
        <taxon>Eukaryota</taxon>
        <taxon>Metazoa</taxon>
        <taxon>Ecdysozoa</taxon>
        <taxon>Arthropoda</taxon>
        <taxon>Hexapoda</taxon>
        <taxon>Insecta</taxon>
        <taxon>Pterygota</taxon>
        <taxon>Palaeoptera</taxon>
        <taxon>Ephemeroptera</taxon>
        <taxon>Pisciforma</taxon>
        <taxon>Baetidae</taxon>
        <taxon>Cloeon</taxon>
    </lineage>
</organism>
<dbReference type="SUPFAM" id="SSF49493">
    <property type="entry name" value="HSP40/DnaJ peptide-binding domain"/>
    <property type="match status" value="2"/>
</dbReference>
<dbReference type="PROSITE" id="PS50076">
    <property type="entry name" value="DNAJ_2"/>
    <property type="match status" value="1"/>
</dbReference>
<dbReference type="SUPFAM" id="SSF46565">
    <property type="entry name" value="Chaperone J-domain"/>
    <property type="match status" value="1"/>
</dbReference>
<protein>
    <recommendedName>
        <fullName evidence="6">J domain-containing protein</fullName>
    </recommendedName>
</protein>
<comment type="similarity">
    <text evidence="2">Belongs to the sulfatase family.</text>
</comment>
<dbReference type="InterPro" id="IPR036869">
    <property type="entry name" value="J_dom_sf"/>
</dbReference>
<dbReference type="Pfam" id="PF01556">
    <property type="entry name" value="DnaJ_C"/>
    <property type="match status" value="1"/>
</dbReference>
<proteinExistence type="inferred from homology"/>
<dbReference type="GO" id="GO:0051082">
    <property type="term" value="F:unfolded protein binding"/>
    <property type="evidence" value="ECO:0007669"/>
    <property type="project" value="InterPro"/>
</dbReference>
<keyword evidence="5" id="KW-0325">Glycoprotein</keyword>
<evidence type="ECO:0000256" key="3">
    <source>
        <dbReference type="ARBA" id="ARBA00022729"/>
    </source>
</evidence>
<reference evidence="7 8" key="1">
    <citation type="submission" date="2020-04" db="EMBL/GenBank/DDBJ databases">
        <authorList>
            <person name="Alioto T."/>
            <person name="Alioto T."/>
            <person name="Gomez Garrido J."/>
        </authorList>
    </citation>
    <scope>NUCLEOTIDE SEQUENCE [LARGE SCALE GENOMIC DNA]</scope>
</reference>
<dbReference type="OrthoDB" id="10012954at2759"/>
<dbReference type="InterPro" id="IPR002939">
    <property type="entry name" value="DnaJ_C"/>
</dbReference>
<dbReference type="InterPro" id="IPR001623">
    <property type="entry name" value="DnaJ_domain"/>
</dbReference>
<evidence type="ECO:0000256" key="5">
    <source>
        <dbReference type="ARBA" id="ARBA00023180"/>
    </source>
</evidence>
<dbReference type="PANTHER" id="PTHR43108">
    <property type="entry name" value="N-ACETYLGLUCOSAMINE-6-SULFATASE FAMILY MEMBER"/>
    <property type="match status" value="1"/>
</dbReference>
<dbReference type="AlphaFoldDB" id="A0A8S1CUF8"/>
<dbReference type="Gene3D" id="2.60.260.20">
    <property type="entry name" value="Urease metallochaperone UreE, N-terminal domain"/>
    <property type="match status" value="2"/>
</dbReference>
<evidence type="ECO:0000259" key="6">
    <source>
        <dbReference type="PROSITE" id="PS50076"/>
    </source>
</evidence>
<dbReference type="GO" id="GO:0006027">
    <property type="term" value="P:glycosaminoglycan catabolic process"/>
    <property type="evidence" value="ECO:0007669"/>
    <property type="project" value="TreeGrafter"/>
</dbReference>
<dbReference type="Proteomes" id="UP000494165">
    <property type="component" value="Unassembled WGS sequence"/>
</dbReference>
<accession>A0A8S1CUF8</accession>
<evidence type="ECO:0000256" key="4">
    <source>
        <dbReference type="ARBA" id="ARBA00022801"/>
    </source>
</evidence>
<keyword evidence="4" id="KW-0378">Hydrolase</keyword>
<dbReference type="Pfam" id="PF16347">
    <property type="entry name" value="SGSH_C"/>
    <property type="match status" value="1"/>
</dbReference>
<evidence type="ECO:0000313" key="8">
    <source>
        <dbReference type="Proteomes" id="UP000494165"/>
    </source>
</evidence>
<dbReference type="GO" id="GO:0006457">
    <property type="term" value="P:protein folding"/>
    <property type="evidence" value="ECO:0007669"/>
    <property type="project" value="InterPro"/>
</dbReference>
<dbReference type="PANTHER" id="PTHR43108:SF6">
    <property type="entry name" value="N-SULPHOGLUCOSAMINE SULPHOHYDROLASE"/>
    <property type="match status" value="1"/>
</dbReference>
<dbReference type="PRINTS" id="PR00625">
    <property type="entry name" value="JDOMAIN"/>
</dbReference>